<evidence type="ECO:0000313" key="2">
    <source>
        <dbReference type="EMBL" id="CAD9527470.1"/>
    </source>
</evidence>
<feature type="compositionally biased region" description="Low complexity" evidence="1">
    <location>
        <begin position="9"/>
        <end position="19"/>
    </location>
</feature>
<protein>
    <submittedName>
        <fullName evidence="2">Uncharacterized protein</fullName>
    </submittedName>
</protein>
<dbReference type="EMBL" id="HBGW01018410">
    <property type="protein sequence ID" value="CAD9527470.1"/>
    <property type="molecule type" value="Transcribed_RNA"/>
</dbReference>
<sequence>MPPPRRPPQARTARPARPQRWGEWTLTKRPHLQSEHDDIIEKAIRGHDQRIRGKPLVGVSILRPKPDGFHPSTVTWGDLDEMADPTREQATLQYISKANSGALVSQVFYRWEGKTPWKSAGDITHDTGNFAEAIVTQRPLIVEAIYNTSKISRYHLAGPQAIQLGYANENAEIVTVRNDVLAESIPPRKQRLRMYRCGFYPAAKPWEWLDKEYKFKVQHLWSRINKDMDRPLMTETRIYHPRIDDKGLDAQKNFNPHKYRGRYRDMVRRTRKGRSQSRQQWMGIGKFR</sequence>
<evidence type="ECO:0000256" key="1">
    <source>
        <dbReference type="SAM" id="MobiDB-lite"/>
    </source>
</evidence>
<reference evidence="2" key="1">
    <citation type="submission" date="2021-01" db="EMBL/GenBank/DDBJ databases">
        <authorList>
            <person name="Corre E."/>
            <person name="Pelletier E."/>
            <person name="Niang G."/>
            <person name="Scheremetjew M."/>
            <person name="Finn R."/>
            <person name="Kale V."/>
            <person name="Holt S."/>
            <person name="Cochrane G."/>
            <person name="Meng A."/>
            <person name="Brown T."/>
            <person name="Cohen L."/>
        </authorList>
    </citation>
    <scope>NUCLEOTIDE SEQUENCE</scope>
    <source>
        <strain evidence="2">RCC3387</strain>
    </source>
</reference>
<name>A0A7S2N9X3_9DINO</name>
<accession>A0A7S2N9X3</accession>
<dbReference type="AlphaFoldDB" id="A0A7S2N9X3"/>
<organism evidence="2">
    <name type="scientific">Zooxanthella nutricula</name>
    <dbReference type="NCBI Taxonomy" id="1333877"/>
    <lineage>
        <taxon>Eukaryota</taxon>
        <taxon>Sar</taxon>
        <taxon>Alveolata</taxon>
        <taxon>Dinophyceae</taxon>
        <taxon>Peridiniales</taxon>
        <taxon>Peridiniales incertae sedis</taxon>
        <taxon>Zooxanthella</taxon>
    </lineage>
</organism>
<proteinExistence type="predicted"/>
<feature type="region of interest" description="Disordered" evidence="1">
    <location>
        <begin position="1"/>
        <end position="20"/>
    </location>
</feature>
<gene>
    <name evidence="2" type="ORF">BRAN1462_LOCUS11573</name>
</gene>